<dbReference type="InterPro" id="IPR032466">
    <property type="entry name" value="Metal_Hydrolase"/>
</dbReference>
<keyword evidence="7" id="KW-1185">Reference proteome</keyword>
<keyword evidence="2 3" id="KW-0456">Lyase</keyword>
<evidence type="ECO:0000256" key="3">
    <source>
        <dbReference type="RuleBase" id="RU366045"/>
    </source>
</evidence>
<dbReference type="Pfam" id="PF04909">
    <property type="entry name" value="Amidohydro_2"/>
    <property type="match status" value="1"/>
</dbReference>
<comment type="similarity">
    <text evidence="3">Belongs to the metallo-dependent hydrolases superfamily.</text>
</comment>
<dbReference type="AlphaFoldDB" id="A0A8H7ETW3"/>
<organism evidence="6 7">
    <name type="scientific">Apophysomyces ossiformis</name>
    <dbReference type="NCBI Taxonomy" id="679940"/>
    <lineage>
        <taxon>Eukaryota</taxon>
        <taxon>Fungi</taxon>
        <taxon>Fungi incertae sedis</taxon>
        <taxon>Mucoromycota</taxon>
        <taxon>Mucoromycotina</taxon>
        <taxon>Mucoromycetes</taxon>
        <taxon>Mucorales</taxon>
        <taxon>Mucorineae</taxon>
        <taxon>Mucoraceae</taxon>
        <taxon>Apophysomyces</taxon>
    </lineage>
</organism>
<dbReference type="EMBL" id="JABAYA010000007">
    <property type="protein sequence ID" value="KAF7731787.1"/>
    <property type="molecule type" value="Genomic_DNA"/>
</dbReference>
<feature type="region of interest" description="Disordered" evidence="4">
    <location>
        <begin position="569"/>
        <end position="588"/>
    </location>
</feature>
<dbReference type="GO" id="GO:0019748">
    <property type="term" value="P:secondary metabolic process"/>
    <property type="evidence" value="ECO:0007669"/>
    <property type="project" value="TreeGrafter"/>
</dbReference>
<dbReference type="GO" id="GO:0016831">
    <property type="term" value="F:carboxy-lyase activity"/>
    <property type="evidence" value="ECO:0007669"/>
    <property type="project" value="UniProtKB-KW"/>
</dbReference>
<name>A0A8H7ETW3_9FUNG</name>
<dbReference type="PANTHER" id="PTHR21240:SF28">
    <property type="entry name" value="ISO-OROTATE DECARBOXYLASE (EUROFUNG)"/>
    <property type="match status" value="1"/>
</dbReference>
<feature type="domain" description="Amidohydrolase-related" evidence="5">
    <location>
        <begin position="756"/>
        <end position="1003"/>
    </location>
</feature>
<evidence type="ECO:0000256" key="4">
    <source>
        <dbReference type="SAM" id="MobiDB-lite"/>
    </source>
</evidence>
<sequence>MLEVPGELDGVGNHRNGSRKDLKQHSLQRNLSFGMSTITSGVTLYQDAVDDSKGEAKGQKRRSPASSQMRLDSWFSSLEYSPIDVTRKPTKSNADSARRNLDMYSYRVFSSRRLRDDTGKKSDVDDLHKDIFSDLTEKRREKKAQPESFARRISSLDRTTSSSPMDDMDSDTTQAYSIYDPVTTQNEKRTRETDSLGFRDGGSNTDDDATQPYNADDTIRTLDINRYESTASYQFHARSSDTPSRILPYAYSDCSDQSEIESTYDSPSFGGSLPDFEEEITSLTSRESFDLHPSSKRQRQRANERDASVAYNETACNPVGAALLDPYEDSDTLPYSISDPISSPPANCIAANTMNSSQQSYTRYVHATSQPDIENIKRPKFPDFGDHLSDDVFCSPRSQKGATDLSSFDIASQLSLDFMMENNARTPHHSPAANMCMKKTIPNDNAPVSSQIRDSESLSSAVKDVTKDVDRCEKMQRYMLQRRSYDGSFDEETFNFEHWNRSPTNVSLIQDSDCDEDINGSDEAHHTIRNGAYSVCKRSLSGESFLSMSSWPSVSTSCISFEEEETDTPQAISCRSSSPQSDSPFTLSDDERKQFSLCSGSKGQSLPVDLSKVELPTVKKEFTGDEIIKSFLLQDMNRPETSFKGRRKRRYGLQRPHVHTHVYLDEYLEILRNRTTVPRILPPLEPGQDERLLILPDEDKDESTRNGRTIGAAFYDVREKLAFMDKHGIDISVVSLANPWLDFLPATSETAELACRLNNSMDRLCQDPVTQGRLYGFGALPLSSVDASIEEVAHIAQLGRLRGIIMGTQGCGRGLDDPELIPLFEAIARNDLVIFLHPHYGLQLPAAENVGHSLALALGFPFETTHAIARLILSGIFDRIPTLKILLAHSGGTLPFLAGRIDSCVAHDPVVATRLKHPPSYYLKKLYYDAVIYHSSAIKATADFADPSNMMFGTDHPFFPPLDGGSERWKSVDMNLSAIAETGFSEALQESILGGNALRILNLERPSNE</sequence>
<dbReference type="SUPFAM" id="SSF51556">
    <property type="entry name" value="Metallo-dependent hydrolases"/>
    <property type="match status" value="1"/>
</dbReference>
<dbReference type="Proteomes" id="UP000605846">
    <property type="component" value="Unassembled WGS sequence"/>
</dbReference>
<feature type="compositionally biased region" description="Low complexity" evidence="4">
    <location>
        <begin position="573"/>
        <end position="587"/>
    </location>
</feature>
<dbReference type="GO" id="GO:0005829">
    <property type="term" value="C:cytosol"/>
    <property type="evidence" value="ECO:0007669"/>
    <property type="project" value="TreeGrafter"/>
</dbReference>
<keyword evidence="1 3" id="KW-0210">Decarboxylase</keyword>
<dbReference type="GO" id="GO:0016787">
    <property type="term" value="F:hydrolase activity"/>
    <property type="evidence" value="ECO:0007669"/>
    <property type="project" value="InterPro"/>
</dbReference>
<dbReference type="InterPro" id="IPR006680">
    <property type="entry name" value="Amidohydro-rel"/>
</dbReference>
<dbReference type="Gene3D" id="3.20.20.140">
    <property type="entry name" value="Metal-dependent hydrolases"/>
    <property type="match status" value="1"/>
</dbReference>
<feature type="region of interest" description="Disordered" evidence="4">
    <location>
        <begin position="283"/>
        <end position="309"/>
    </location>
</feature>
<evidence type="ECO:0000313" key="7">
    <source>
        <dbReference type="Proteomes" id="UP000605846"/>
    </source>
</evidence>
<protein>
    <recommendedName>
        <fullName evidence="5">Amidohydrolase-related domain-containing protein</fullName>
    </recommendedName>
</protein>
<dbReference type="OrthoDB" id="191270at2759"/>
<comment type="caution">
    <text evidence="6">The sequence shown here is derived from an EMBL/GenBank/DDBJ whole genome shotgun (WGS) entry which is preliminary data.</text>
</comment>
<dbReference type="InterPro" id="IPR032465">
    <property type="entry name" value="ACMSD"/>
</dbReference>
<evidence type="ECO:0000256" key="1">
    <source>
        <dbReference type="ARBA" id="ARBA00022793"/>
    </source>
</evidence>
<dbReference type="PANTHER" id="PTHR21240">
    <property type="entry name" value="2-AMINO-3-CARBOXYLMUCONATE-6-SEMIALDEHYDE DECARBOXYLASE"/>
    <property type="match status" value="1"/>
</dbReference>
<gene>
    <name evidence="6" type="ORF">EC973_008302</name>
</gene>
<feature type="region of interest" description="Disordered" evidence="4">
    <location>
        <begin position="137"/>
        <end position="214"/>
    </location>
</feature>
<evidence type="ECO:0000313" key="6">
    <source>
        <dbReference type="EMBL" id="KAF7731787.1"/>
    </source>
</evidence>
<feature type="region of interest" description="Disordered" evidence="4">
    <location>
        <begin position="1"/>
        <end position="26"/>
    </location>
</feature>
<reference evidence="6" key="1">
    <citation type="submission" date="2020-01" db="EMBL/GenBank/DDBJ databases">
        <title>Genome Sequencing of Three Apophysomyces-Like Fungal Strains Confirms a Novel Fungal Genus in the Mucoromycota with divergent Burkholderia-like Endosymbiotic Bacteria.</title>
        <authorList>
            <person name="Stajich J.E."/>
            <person name="Macias A.M."/>
            <person name="Carter-House D."/>
            <person name="Lovett B."/>
            <person name="Kasson L.R."/>
            <person name="Berry K."/>
            <person name="Grigoriev I."/>
            <person name="Chang Y."/>
            <person name="Spatafora J."/>
            <person name="Kasson M.T."/>
        </authorList>
    </citation>
    <scope>NUCLEOTIDE SEQUENCE</scope>
    <source>
        <strain evidence="6">NRRL A-21654</strain>
    </source>
</reference>
<evidence type="ECO:0000259" key="5">
    <source>
        <dbReference type="Pfam" id="PF04909"/>
    </source>
</evidence>
<accession>A0A8H7ETW3</accession>
<proteinExistence type="inferred from homology"/>
<evidence type="ECO:0000256" key="2">
    <source>
        <dbReference type="ARBA" id="ARBA00023239"/>
    </source>
</evidence>